<reference evidence="3 4" key="1">
    <citation type="submission" date="2016-10" db="EMBL/GenBank/DDBJ databases">
        <authorList>
            <person name="de Groot N.N."/>
        </authorList>
    </citation>
    <scope>NUCLEOTIDE SEQUENCE [LARGE SCALE GENOMIC DNA]</scope>
    <source>
        <strain evidence="3 4">DSM 19981</strain>
    </source>
</reference>
<dbReference type="PROSITE" id="PS51762">
    <property type="entry name" value="GH16_2"/>
    <property type="match status" value="1"/>
</dbReference>
<dbReference type="CDD" id="cd00413">
    <property type="entry name" value="Glyco_hydrolase_16"/>
    <property type="match status" value="1"/>
</dbReference>
<dbReference type="InterPro" id="IPR000757">
    <property type="entry name" value="Beta-glucanase-like"/>
</dbReference>
<protein>
    <submittedName>
        <fullName evidence="3">Glycosyl hydrolases family 16</fullName>
    </submittedName>
</protein>
<dbReference type="GO" id="GO:0004553">
    <property type="term" value="F:hydrolase activity, hydrolyzing O-glycosyl compounds"/>
    <property type="evidence" value="ECO:0007669"/>
    <property type="project" value="InterPro"/>
</dbReference>
<gene>
    <name evidence="3" type="ORF">SAMN02745775_106210</name>
</gene>
<dbReference type="AlphaFoldDB" id="A0A1I4BZ22"/>
<proteinExistence type="inferred from homology"/>
<evidence type="ECO:0000313" key="4">
    <source>
        <dbReference type="Proteomes" id="UP000199473"/>
    </source>
</evidence>
<comment type="similarity">
    <text evidence="1">Belongs to the glycosyl hydrolase 16 family.</text>
</comment>
<evidence type="ECO:0000313" key="3">
    <source>
        <dbReference type="EMBL" id="SFK73141.1"/>
    </source>
</evidence>
<keyword evidence="3" id="KW-0378">Hydrolase</keyword>
<dbReference type="Pfam" id="PF00722">
    <property type="entry name" value="Glyco_hydro_16"/>
    <property type="match status" value="1"/>
</dbReference>
<dbReference type="SUPFAM" id="SSF49899">
    <property type="entry name" value="Concanavalin A-like lectins/glucanases"/>
    <property type="match status" value="1"/>
</dbReference>
<dbReference type="EMBL" id="FOSQ01000006">
    <property type="protein sequence ID" value="SFK73141.1"/>
    <property type="molecule type" value="Genomic_DNA"/>
</dbReference>
<evidence type="ECO:0000259" key="2">
    <source>
        <dbReference type="PROSITE" id="PS51762"/>
    </source>
</evidence>
<organism evidence="3 4">
    <name type="scientific">Falsiroseomonas stagni DSM 19981</name>
    <dbReference type="NCBI Taxonomy" id="1123062"/>
    <lineage>
        <taxon>Bacteria</taxon>
        <taxon>Pseudomonadati</taxon>
        <taxon>Pseudomonadota</taxon>
        <taxon>Alphaproteobacteria</taxon>
        <taxon>Acetobacterales</taxon>
        <taxon>Roseomonadaceae</taxon>
        <taxon>Falsiroseomonas</taxon>
    </lineage>
</organism>
<name>A0A1I4BZ22_9PROT</name>
<accession>A0A1I4BZ22</accession>
<dbReference type="PANTHER" id="PTHR10963:SF60">
    <property type="entry name" value="GRAM-NEGATIVE BACTERIA-BINDING PROTEIN 1-RELATED"/>
    <property type="match status" value="1"/>
</dbReference>
<dbReference type="STRING" id="1123062.SAMN02745775_106210"/>
<feature type="domain" description="GH16" evidence="2">
    <location>
        <begin position="10"/>
        <end position="216"/>
    </location>
</feature>
<sequence>MSDFSTVFFDDFSGNSVDRSTWRTLYSGDYGNGAFAWTPGQVSVHGGILDVSIERQGGGWVAGGLSTIPDGQTYGSYEFRARIEEGQGTAGVILLWPRNNTWTDEVDIVESHRGDRQGFAFTNHGTPWETQYIDTDVADWHTYRLDWTPGELTLFIDGQQAGRMTNDVPDQPMSFGIQGHVLSDSEWWYGGGPDGSTPSEVNIEVDWVRVSAYTPGQGDGASTPVAAPQAAPVVAPVVASVAAPVVDAVVDTVAAPAEAFIAPAADLDDPWSAFMVDGVIDWGAAAAHVTANHEATGQWWI</sequence>
<keyword evidence="4" id="KW-1185">Reference proteome</keyword>
<dbReference type="Gene3D" id="2.60.120.200">
    <property type="match status" value="1"/>
</dbReference>
<dbReference type="GO" id="GO:0005975">
    <property type="term" value="P:carbohydrate metabolic process"/>
    <property type="evidence" value="ECO:0007669"/>
    <property type="project" value="InterPro"/>
</dbReference>
<dbReference type="OrthoDB" id="7230896at2"/>
<evidence type="ECO:0000256" key="1">
    <source>
        <dbReference type="ARBA" id="ARBA00006865"/>
    </source>
</evidence>
<dbReference type="InterPro" id="IPR013320">
    <property type="entry name" value="ConA-like_dom_sf"/>
</dbReference>
<dbReference type="RefSeq" id="WP_092961050.1">
    <property type="nucleotide sequence ID" value="NZ_FOSQ01000006.1"/>
</dbReference>
<dbReference type="InterPro" id="IPR050546">
    <property type="entry name" value="Glycosyl_Hydrlase_16"/>
</dbReference>
<dbReference type="Proteomes" id="UP000199473">
    <property type="component" value="Unassembled WGS sequence"/>
</dbReference>
<dbReference type="PANTHER" id="PTHR10963">
    <property type="entry name" value="GLYCOSYL HYDROLASE-RELATED"/>
    <property type="match status" value="1"/>
</dbReference>